<evidence type="ECO:0000313" key="2">
    <source>
        <dbReference type="Proteomes" id="UP000176604"/>
    </source>
</evidence>
<dbReference type="InterPro" id="IPR010985">
    <property type="entry name" value="Ribbon_hlx_hlx"/>
</dbReference>
<dbReference type="AlphaFoldDB" id="A0A1F7UHC4"/>
<proteinExistence type="predicted"/>
<organism evidence="1 2">
    <name type="scientific">Candidatus Uhrbacteria bacterium RIFCSPHIGHO2_12_FULL_54_23</name>
    <dbReference type="NCBI Taxonomy" id="1802397"/>
    <lineage>
        <taxon>Bacteria</taxon>
        <taxon>Candidatus Uhriibacteriota</taxon>
    </lineage>
</organism>
<gene>
    <name evidence="1" type="ORF">A3J43_02270</name>
</gene>
<protein>
    <recommendedName>
        <fullName evidence="3">Addiction module antitoxin</fullName>
    </recommendedName>
</protein>
<dbReference type="Proteomes" id="UP000176604">
    <property type="component" value="Unassembled WGS sequence"/>
</dbReference>
<comment type="caution">
    <text evidence="1">The sequence shown here is derived from an EMBL/GenBank/DDBJ whole genome shotgun (WGS) entry which is preliminary data.</text>
</comment>
<evidence type="ECO:0000313" key="1">
    <source>
        <dbReference type="EMBL" id="OGL77128.1"/>
    </source>
</evidence>
<reference evidence="1 2" key="1">
    <citation type="journal article" date="2016" name="Nat. Commun.">
        <title>Thousands of microbial genomes shed light on interconnected biogeochemical processes in an aquifer system.</title>
        <authorList>
            <person name="Anantharaman K."/>
            <person name="Brown C.T."/>
            <person name="Hug L.A."/>
            <person name="Sharon I."/>
            <person name="Castelle C.J."/>
            <person name="Probst A.J."/>
            <person name="Thomas B.C."/>
            <person name="Singh A."/>
            <person name="Wilkins M.J."/>
            <person name="Karaoz U."/>
            <person name="Brodie E.L."/>
            <person name="Williams K.H."/>
            <person name="Hubbard S.S."/>
            <person name="Banfield J.F."/>
        </authorList>
    </citation>
    <scope>NUCLEOTIDE SEQUENCE [LARGE SCALE GENOMIC DNA]</scope>
</reference>
<dbReference type="STRING" id="1802397.A3J43_02270"/>
<dbReference type="InterPro" id="IPR038296">
    <property type="entry name" value="ParD_sf"/>
</dbReference>
<accession>A0A1F7UHC4</accession>
<sequence>MSVSLPTALKDYARQRSRDGHYGTPSDYVRSLIREDLKRAEQERLERELLKGLRSGKGKAVTPKEWAKLRSQVMARG</sequence>
<dbReference type="GO" id="GO:0006355">
    <property type="term" value="P:regulation of DNA-templated transcription"/>
    <property type="evidence" value="ECO:0007669"/>
    <property type="project" value="InterPro"/>
</dbReference>
<dbReference type="EMBL" id="MGEF01000065">
    <property type="protein sequence ID" value="OGL77128.1"/>
    <property type="molecule type" value="Genomic_DNA"/>
</dbReference>
<dbReference type="SUPFAM" id="SSF47598">
    <property type="entry name" value="Ribbon-helix-helix"/>
    <property type="match status" value="1"/>
</dbReference>
<evidence type="ECO:0008006" key="3">
    <source>
        <dbReference type="Google" id="ProtNLM"/>
    </source>
</evidence>
<dbReference type="Gene3D" id="6.10.10.120">
    <property type="entry name" value="Antitoxin ParD1-like"/>
    <property type="match status" value="1"/>
</dbReference>
<name>A0A1F7UHC4_9BACT</name>